<keyword evidence="4" id="KW-0547">Nucleotide-binding</keyword>
<keyword evidence="4" id="KW-0489">Methyltransferase</keyword>
<keyword evidence="4" id="KW-0347">Helicase</keyword>
<keyword evidence="4" id="KW-0378">Hydrolase</keyword>
<dbReference type="Proteomes" id="UP000002384">
    <property type="component" value="Chromosome"/>
</dbReference>
<dbReference type="Gene3D" id="3.40.50.300">
    <property type="entry name" value="P-loop containing nucleotide triphosphate hydrolases"/>
    <property type="match status" value="1"/>
</dbReference>
<evidence type="ECO:0000259" key="3">
    <source>
        <dbReference type="PROSITE" id="PS51192"/>
    </source>
</evidence>
<gene>
    <name evidence="4" type="ordered locus">PCC7424_3850</name>
</gene>
<evidence type="ECO:0000313" key="5">
    <source>
        <dbReference type="Proteomes" id="UP000002384"/>
    </source>
</evidence>
<keyword evidence="4" id="KW-0808">Transferase</keyword>
<dbReference type="GO" id="GO:0004386">
    <property type="term" value="F:helicase activity"/>
    <property type="evidence" value="ECO:0007669"/>
    <property type="project" value="UniProtKB-KW"/>
</dbReference>
<dbReference type="PANTHER" id="PTHR12706:SF30">
    <property type="entry name" value="PROTEIN STRAWBERRY NOTCH-RELATED"/>
    <property type="match status" value="1"/>
</dbReference>
<reference evidence="5" key="1">
    <citation type="journal article" date="2011" name="MBio">
        <title>Novel metabolic attributes of the genus Cyanothece, comprising a group of unicellular nitrogen-fixing Cyanobacteria.</title>
        <authorList>
            <person name="Bandyopadhyay A."/>
            <person name="Elvitigala T."/>
            <person name="Welsh E."/>
            <person name="Stockel J."/>
            <person name="Liberton M."/>
            <person name="Min H."/>
            <person name="Sherman L.A."/>
            <person name="Pakrasi H.B."/>
        </authorList>
    </citation>
    <scope>NUCLEOTIDE SEQUENCE [LARGE SCALE GENOMIC DNA]</scope>
    <source>
        <strain evidence="5">PCC 7424</strain>
    </source>
</reference>
<dbReference type="Pfam" id="PF13872">
    <property type="entry name" value="AAA_34"/>
    <property type="match status" value="1"/>
</dbReference>
<dbReference type="PROSITE" id="PS51192">
    <property type="entry name" value="HELICASE_ATP_BIND_1"/>
    <property type="match status" value="1"/>
</dbReference>
<dbReference type="SUPFAM" id="SSF53335">
    <property type="entry name" value="S-adenosyl-L-methionine-dependent methyltransferases"/>
    <property type="match status" value="1"/>
</dbReference>
<name>B7KJE6_GLOC7</name>
<feature type="region of interest" description="Disordered" evidence="2">
    <location>
        <begin position="425"/>
        <end position="466"/>
    </location>
</feature>
<protein>
    <submittedName>
        <fullName evidence="4">Putative methylase/helicase</fullName>
    </submittedName>
</protein>
<organism evidence="4 5">
    <name type="scientific">Gloeothece citriformis (strain PCC 7424)</name>
    <name type="common">Cyanothece sp. (strain PCC 7424)</name>
    <dbReference type="NCBI Taxonomy" id="65393"/>
    <lineage>
        <taxon>Bacteria</taxon>
        <taxon>Bacillati</taxon>
        <taxon>Cyanobacteriota</taxon>
        <taxon>Cyanophyceae</taxon>
        <taxon>Oscillatoriophycideae</taxon>
        <taxon>Chroococcales</taxon>
        <taxon>Aphanothecaceae</taxon>
        <taxon>Gloeothece</taxon>
        <taxon>Gloeothece citriformis</taxon>
    </lineage>
</organism>
<sequence>MKLTEIKSTELFTDRLAQIDEETERLNAIASQLTTKRQQLTLLFNKASTAVEALGELTSLLPQTTSEIRAALEAIFRQNEEAICEVKPKPEAKQPASTNPLIEVGHQLLPILQQGQPITNATVSGLMTQNFGGSDAQGCWLWKDAYEALEIAQILLIQQQGREILNQSNHLAIFNEIERIHRLCPTQTRRSETSIQLQQFSTPLPLAYIASLAAQITPDDLVLEPSSGTGILATFACVNGAQLVLNEICPQRRGILAQIFADTPLFNHNAEQIDDYLDGKYHPTVVVMNPPFTASPKIVKRNQFATFKHLSSALARLSQGGRLVIITANWFSPLNSQWRDSFIKLQQSAKVVFSCPIEGNAYAKHGTTVETRLTVFDKISSDKPDEFVNCSLEAVSLSGLLNLVESLVPERQALTTITGAKANTLSPESVNQRGKFPKDSYKIATSPKAKQSKTQPPEAKSQDKPDRVSFKDVIEIAYTTREWTASGREISDSLYEAYEPQTILIEGAIQHPSPLVQSAAMASVAPPKPLYRPHLMRSLITEGILSDAQLESVIYAGESHSQFLKGNYQVDDSLDIVSVAPQDAPSIRFRRGYFIGDSTGVGKGRQVSAILLDHYLQGRTKGIWISKSDTLLEDARRDWTALGGKTEQIIPLSKFRQGEPIELTQGIIFVTYATLRTEAKQGKKSRVGQLIDWCGKDFEGVIVFDEAHCMANASAEKGERGIKKPSLQGLAGLRLQHGLPRARVLYVSATGATTINNLAYAQRLGLWMSEEFPFANQSDFVAEMEKGGIVALEVVSRDLKALGLYTARSLSYHGVEYDILEHELTDEQITIYNAYADAFQIIHQNLEAALEATNISSPTGKTRNRNAKSAARSAFESNKQRFFNHLITSMKCPTLLKAIEQDLVNGHAAVIQITSTDEALLDRRLADIPTCQWHDLQVDITPREYVMDYLMHSFPVQLHEIYTDEQGNEYSRPVTDSEGNPVLCQEVLRRREELIERLGLLPPVPGALDQIIQHFGYENVAEVTGRSKRIVRETKGEREKLILQKRSSSANLSETGAFMDDKKRILVFSEAGGTGRSYHADLKAKNQRLRVHYLLEAGWKADSAIQGLGRSNRTNQAQPPLFRPVATNVKGEKRFLSTIARRLDSLGALTRGQRQTGGQGLFREQDNLESPYAKSALRQLYLALYYGKIDCCSLKDFEAYTGLSLTTPEGNLKEELPPISQFLNRVLALRIERQNALFEEFEVRLTSKIEEAIATGSYEGGVETLKADHLRILEQQVIYTHPETGARTHCVKIERQRKADVLRLPEANQMCQNYQGKLVVNERSGRVAIAIPTNSTVTDDGEIVRRINLIRPVSNEKISVEQFRASTWFETTRATFERLWQQEVGDAPEFEVDSFYLITGLLLPIWNRLDAENMRVFRLQTDNGEKLLGRLVHGENIASVFRNLGITNTPKLTADEVFQAVTQRKEVMPLVRGWQLCSSSVMGNQRLEVIGVRQQAEVMYLKALGCITEMINWKLRVFIPMNDKATGIIEKIRSLA</sequence>
<dbReference type="InterPro" id="IPR029063">
    <property type="entry name" value="SAM-dependent_MTases_sf"/>
</dbReference>
<dbReference type="Pfam" id="PF13871">
    <property type="entry name" value="Helicase_C_4"/>
    <property type="match status" value="1"/>
</dbReference>
<evidence type="ECO:0000256" key="1">
    <source>
        <dbReference type="ARBA" id="ARBA00006992"/>
    </source>
</evidence>
<dbReference type="Gene3D" id="3.40.50.150">
    <property type="entry name" value="Vaccinia Virus protein VP39"/>
    <property type="match status" value="1"/>
</dbReference>
<dbReference type="eggNOG" id="COG0553">
    <property type="taxonomic scope" value="Bacteria"/>
</dbReference>
<dbReference type="GO" id="GO:0008168">
    <property type="term" value="F:methyltransferase activity"/>
    <property type="evidence" value="ECO:0007669"/>
    <property type="project" value="UniProtKB-KW"/>
</dbReference>
<dbReference type="RefSeq" id="WP_015955822.1">
    <property type="nucleotide sequence ID" value="NC_011729.1"/>
</dbReference>
<comment type="similarity">
    <text evidence="1">Belongs to the SBNO family.</text>
</comment>
<dbReference type="KEGG" id="cyc:PCC7424_3850"/>
<dbReference type="GO" id="GO:0032259">
    <property type="term" value="P:methylation"/>
    <property type="evidence" value="ECO:0007669"/>
    <property type="project" value="UniProtKB-KW"/>
</dbReference>
<dbReference type="eggNOG" id="COG2263">
    <property type="taxonomic scope" value="Bacteria"/>
</dbReference>
<dbReference type="SUPFAM" id="SSF52540">
    <property type="entry name" value="P-loop containing nucleoside triphosphate hydrolases"/>
    <property type="match status" value="1"/>
</dbReference>
<evidence type="ECO:0000256" key="2">
    <source>
        <dbReference type="SAM" id="MobiDB-lite"/>
    </source>
</evidence>
<evidence type="ECO:0000313" key="4">
    <source>
        <dbReference type="EMBL" id="ACK72230.1"/>
    </source>
</evidence>
<dbReference type="GO" id="GO:0006355">
    <property type="term" value="P:regulation of DNA-templated transcription"/>
    <property type="evidence" value="ECO:0007669"/>
    <property type="project" value="InterPro"/>
</dbReference>
<dbReference type="InterPro" id="IPR014001">
    <property type="entry name" value="Helicase_ATP-bd"/>
</dbReference>
<keyword evidence="5" id="KW-1185">Reference proteome</keyword>
<dbReference type="STRING" id="65393.PCC7424_3850"/>
<dbReference type="EMBL" id="CP001291">
    <property type="protein sequence ID" value="ACK72230.1"/>
    <property type="molecule type" value="Genomic_DNA"/>
</dbReference>
<accession>B7KJE6</accession>
<proteinExistence type="inferred from homology"/>
<keyword evidence="4" id="KW-0067">ATP-binding</keyword>
<dbReference type="InterPro" id="IPR026741">
    <property type="entry name" value="SNO"/>
</dbReference>
<dbReference type="InterPro" id="IPR026937">
    <property type="entry name" value="SBNO_Helicase_C_dom"/>
</dbReference>
<feature type="domain" description="Helicase ATP-binding" evidence="3">
    <location>
        <begin position="584"/>
        <end position="750"/>
    </location>
</feature>
<dbReference type="OrthoDB" id="415634at2"/>
<dbReference type="HOGENOM" id="CLU_004986_1_0_3"/>
<dbReference type="InterPro" id="IPR039187">
    <property type="entry name" value="SNO_AAA"/>
</dbReference>
<dbReference type="InterPro" id="IPR027417">
    <property type="entry name" value="P-loop_NTPase"/>
</dbReference>
<dbReference type="PANTHER" id="PTHR12706">
    <property type="entry name" value="STRAWBERRY NOTCH-RELATED"/>
    <property type="match status" value="1"/>
</dbReference>